<feature type="region of interest" description="Disordered" evidence="1">
    <location>
        <begin position="1"/>
        <end position="73"/>
    </location>
</feature>
<name>A0ABT3C8N5_9MYCO</name>
<comment type="caution">
    <text evidence="2">The sequence shown here is derived from an EMBL/GenBank/DDBJ whole genome shotgun (WGS) entry which is preliminary data.</text>
</comment>
<keyword evidence="3" id="KW-1185">Reference proteome</keyword>
<sequence length="73" mass="7546">MANTTDPGFAPIDDGGSGPDAVAPRTDFADPSTPPFGDPDQRLYGGGWHSSPPPIAPVTAADSPYEGRHRALE</sequence>
<proteinExistence type="predicted"/>
<dbReference type="RefSeq" id="WP_264066625.1">
    <property type="nucleotide sequence ID" value="NZ_JACKTY010000018.1"/>
</dbReference>
<dbReference type="Proteomes" id="UP001526201">
    <property type="component" value="Unassembled WGS sequence"/>
</dbReference>
<accession>A0ABT3C8N5</accession>
<evidence type="ECO:0000313" key="2">
    <source>
        <dbReference type="EMBL" id="MCV7225810.1"/>
    </source>
</evidence>
<reference evidence="2 3" key="1">
    <citation type="journal article" date="2022" name="BMC Genomics">
        <title>Comparative genome analysis of mycobacteria focusing on tRNA and non-coding RNA.</title>
        <authorList>
            <person name="Behra P.R.K."/>
            <person name="Pettersson B.M.F."/>
            <person name="Ramesh M."/>
            <person name="Das S."/>
            <person name="Dasgupta S."/>
            <person name="Kirsebom L.A."/>
        </authorList>
    </citation>
    <scope>NUCLEOTIDE SEQUENCE [LARGE SCALE GENOMIC DNA]</scope>
    <source>
        <strain evidence="2 3">DSM 44078</strain>
    </source>
</reference>
<evidence type="ECO:0000256" key="1">
    <source>
        <dbReference type="SAM" id="MobiDB-lite"/>
    </source>
</evidence>
<protein>
    <submittedName>
        <fullName evidence="2">Uncharacterized protein</fullName>
    </submittedName>
</protein>
<gene>
    <name evidence="2" type="ORF">H7J73_07165</name>
</gene>
<dbReference type="EMBL" id="JACKTY010000018">
    <property type="protein sequence ID" value="MCV7225810.1"/>
    <property type="molecule type" value="Genomic_DNA"/>
</dbReference>
<evidence type="ECO:0000313" key="3">
    <source>
        <dbReference type="Proteomes" id="UP001526201"/>
    </source>
</evidence>
<organism evidence="2 3">
    <name type="scientific">Mycolicibacterium komossense</name>
    <dbReference type="NCBI Taxonomy" id="1779"/>
    <lineage>
        <taxon>Bacteria</taxon>
        <taxon>Bacillati</taxon>
        <taxon>Actinomycetota</taxon>
        <taxon>Actinomycetes</taxon>
        <taxon>Mycobacteriales</taxon>
        <taxon>Mycobacteriaceae</taxon>
        <taxon>Mycolicibacterium</taxon>
    </lineage>
</organism>